<evidence type="ECO:0000256" key="2">
    <source>
        <dbReference type="ARBA" id="ARBA00022692"/>
    </source>
</evidence>
<accession>A0A1J8QU68</accession>
<evidence type="ECO:0000256" key="6">
    <source>
        <dbReference type="ARBA" id="ARBA00023315"/>
    </source>
</evidence>
<reference evidence="8 9" key="1">
    <citation type="submission" date="2016-03" db="EMBL/GenBank/DDBJ databases">
        <title>Comparative genomics of the ectomycorrhizal sister species Rhizopogon vinicolor and Rhizopogon vesiculosus (Basidiomycota: Boletales) reveals a divergence of the mating type B locus.</title>
        <authorList>
            <person name="Mujic A.B."/>
            <person name="Kuo A."/>
            <person name="Tritt A."/>
            <person name="Lipzen A."/>
            <person name="Chen C."/>
            <person name="Johnson J."/>
            <person name="Sharma A."/>
            <person name="Barry K."/>
            <person name="Grigoriev I.V."/>
            <person name="Spatafora J.W."/>
        </authorList>
    </citation>
    <scope>NUCLEOTIDE SEQUENCE [LARGE SCALE GENOMIC DNA]</scope>
    <source>
        <strain evidence="8 9">AM-OR11-056</strain>
    </source>
</reference>
<dbReference type="PANTHER" id="PTHR23063">
    <property type="entry name" value="PHOSPHOLIPID ACYLTRANSFERASE"/>
    <property type="match status" value="1"/>
</dbReference>
<dbReference type="GO" id="GO:0006629">
    <property type="term" value="P:lipid metabolic process"/>
    <property type="evidence" value="ECO:0007669"/>
    <property type="project" value="UniProtKB-KW"/>
</dbReference>
<dbReference type="AlphaFoldDB" id="A0A1J8QU68"/>
<evidence type="ECO:0000256" key="5">
    <source>
        <dbReference type="ARBA" id="ARBA00023136"/>
    </source>
</evidence>
<gene>
    <name evidence="8" type="ORF">AZE42_00570</name>
</gene>
<comment type="caution">
    <text evidence="8">The sequence shown here is derived from an EMBL/GenBank/DDBJ whole genome shotgun (WGS) entry which is preliminary data.</text>
</comment>
<name>A0A1J8QU68_9AGAM</name>
<dbReference type="OrthoDB" id="272512at2759"/>
<keyword evidence="9" id="KW-1185">Reference proteome</keyword>
<feature type="transmembrane region" description="Helical" evidence="7">
    <location>
        <begin position="38"/>
        <end position="63"/>
    </location>
</feature>
<proteinExistence type="predicted"/>
<dbReference type="Proteomes" id="UP000183567">
    <property type="component" value="Unassembled WGS sequence"/>
</dbReference>
<keyword evidence="5 7" id="KW-0472">Membrane</keyword>
<dbReference type="STRING" id="180088.A0A1J8QU68"/>
<dbReference type="GO" id="GO:0016746">
    <property type="term" value="F:acyltransferase activity"/>
    <property type="evidence" value="ECO:0007669"/>
    <property type="project" value="UniProtKB-KW"/>
</dbReference>
<dbReference type="PANTHER" id="PTHR23063:SF60">
    <property type="entry name" value="LYSOPHOSPHATIDIC ACID:OLEOYL-COA ACYLTRANSFERASE 1"/>
    <property type="match status" value="1"/>
</dbReference>
<evidence type="ECO:0000256" key="1">
    <source>
        <dbReference type="ARBA" id="ARBA00022679"/>
    </source>
</evidence>
<feature type="transmembrane region" description="Helical" evidence="7">
    <location>
        <begin position="75"/>
        <end position="97"/>
    </location>
</feature>
<organism evidence="8 9">
    <name type="scientific">Rhizopogon vesiculosus</name>
    <dbReference type="NCBI Taxonomy" id="180088"/>
    <lineage>
        <taxon>Eukaryota</taxon>
        <taxon>Fungi</taxon>
        <taxon>Dikarya</taxon>
        <taxon>Basidiomycota</taxon>
        <taxon>Agaricomycotina</taxon>
        <taxon>Agaricomycetes</taxon>
        <taxon>Agaricomycetidae</taxon>
        <taxon>Boletales</taxon>
        <taxon>Suillineae</taxon>
        <taxon>Rhizopogonaceae</taxon>
        <taxon>Rhizopogon</taxon>
    </lineage>
</organism>
<evidence type="ECO:0000256" key="7">
    <source>
        <dbReference type="SAM" id="Phobius"/>
    </source>
</evidence>
<protein>
    <recommendedName>
        <fullName evidence="10">Phospholipid/glycerol acyltransferase domain-containing protein</fullName>
    </recommendedName>
</protein>
<sequence>MEKFSAFRDPGTGIQPFLAPVPSQESDFFATLLIPVRVIVAALRVAVVIVLTLLHIVLVHVIGFLCRPLPPLQDLIVWLGTALLARLALYAAGFWWVPTELVVRKRGKFPENKWNPRAGDLIVSNWSSWIEVLWLAYRYNPVFVLPVANAPTVLSSARDASPISYTPGRRTGTGSAAISSVSRVSSSPEVIRGFRQVSLLEMISSTGNTPSAPSSAPVHTLEDIRHSARRPVVVFPECTTSNGRSLLRFADVFNGANVPVMGYNIFLMCVRYDPPTPSQPSLSHSIPETTLNPLQHLFKICTSLPPQTITIRQLPLSESPSSQLFMVNEVVPEPRSDVLAEICAVLIARIGKMKRVGFGWEDKNAFLHFYRGRR</sequence>
<evidence type="ECO:0008006" key="10">
    <source>
        <dbReference type="Google" id="ProtNLM"/>
    </source>
</evidence>
<evidence type="ECO:0000256" key="3">
    <source>
        <dbReference type="ARBA" id="ARBA00022989"/>
    </source>
</evidence>
<evidence type="ECO:0000256" key="4">
    <source>
        <dbReference type="ARBA" id="ARBA00023098"/>
    </source>
</evidence>
<keyword evidence="4" id="KW-0443">Lipid metabolism</keyword>
<keyword evidence="3 7" id="KW-1133">Transmembrane helix</keyword>
<evidence type="ECO:0000313" key="9">
    <source>
        <dbReference type="Proteomes" id="UP000183567"/>
    </source>
</evidence>
<evidence type="ECO:0000313" key="8">
    <source>
        <dbReference type="EMBL" id="OJA16984.1"/>
    </source>
</evidence>
<keyword evidence="1" id="KW-0808">Transferase</keyword>
<keyword evidence="6" id="KW-0012">Acyltransferase</keyword>
<keyword evidence="2 7" id="KW-0812">Transmembrane</keyword>
<dbReference type="EMBL" id="LVVM01002220">
    <property type="protein sequence ID" value="OJA16984.1"/>
    <property type="molecule type" value="Genomic_DNA"/>
</dbReference>